<dbReference type="GeneID" id="20327034"/>
<protein>
    <submittedName>
        <fullName evidence="1">Uncharacterized protein</fullName>
    </submittedName>
</protein>
<evidence type="ECO:0000313" key="2">
    <source>
        <dbReference type="Proteomes" id="UP000054324"/>
    </source>
</evidence>
<reference evidence="1 2" key="1">
    <citation type="submission" date="2013-11" db="EMBL/GenBank/DDBJ databases">
        <title>Opisthorchis viverrini - life in the bile duct.</title>
        <authorList>
            <person name="Young N.D."/>
            <person name="Nagarajan N."/>
            <person name="Lin S.J."/>
            <person name="Korhonen P.K."/>
            <person name="Jex A.R."/>
            <person name="Hall R.S."/>
            <person name="Safavi-Hemami H."/>
            <person name="Kaewkong W."/>
            <person name="Bertrand D."/>
            <person name="Gao S."/>
            <person name="Seet Q."/>
            <person name="Wongkham S."/>
            <person name="Teh B.T."/>
            <person name="Wongkham C."/>
            <person name="Intapan P.M."/>
            <person name="Maleewong W."/>
            <person name="Yang X."/>
            <person name="Hu M."/>
            <person name="Wang Z."/>
            <person name="Hofmann A."/>
            <person name="Sternberg P.W."/>
            <person name="Tan P."/>
            <person name="Wang J."/>
            <person name="Gasser R.B."/>
        </authorList>
    </citation>
    <scope>NUCLEOTIDE SEQUENCE [LARGE SCALE GENOMIC DNA]</scope>
</reference>
<dbReference type="CTD" id="20327034"/>
<feature type="non-terminal residue" evidence="1">
    <location>
        <position position="185"/>
    </location>
</feature>
<dbReference type="RefSeq" id="XP_009164165.1">
    <property type="nucleotide sequence ID" value="XM_009165901.1"/>
</dbReference>
<name>A0A074ZXL6_OPIVI</name>
<keyword evidence="2" id="KW-1185">Reference proteome</keyword>
<accession>A0A074ZXL6</accession>
<dbReference type="KEGG" id="ovi:T265_12866"/>
<evidence type="ECO:0000313" key="1">
    <source>
        <dbReference type="EMBL" id="KER32173.1"/>
    </source>
</evidence>
<gene>
    <name evidence="1" type="ORF">T265_12866</name>
</gene>
<organism evidence="1 2">
    <name type="scientific">Opisthorchis viverrini</name>
    <name type="common">Southeast Asian liver fluke</name>
    <dbReference type="NCBI Taxonomy" id="6198"/>
    <lineage>
        <taxon>Eukaryota</taxon>
        <taxon>Metazoa</taxon>
        <taxon>Spiralia</taxon>
        <taxon>Lophotrochozoa</taxon>
        <taxon>Platyhelminthes</taxon>
        <taxon>Trematoda</taxon>
        <taxon>Digenea</taxon>
        <taxon>Opisthorchiida</taxon>
        <taxon>Opisthorchiata</taxon>
        <taxon>Opisthorchiidae</taxon>
        <taxon>Opisthorchis</taxon>
    </lineage>
</organism>
<dbReference type="EMBL" id="KL596637">
    <property type="protein sequence ID" value="KER32173.1"/>
    <property type="molecule type" value="Genomic_DNA"/>
</dbReference>
<dbReference type="AlphaFoldDB" id="A0A074ZXL6"/>
<proteinExistence type="predicted"/>
<sequence>MTISSMKDVEKKCCYRAREFHSCALKDFVLHRAANTMGCVLEVLIDYAQFSVDGTQRLQDTLSAHRHLTFAVIAGRNQITAQTEIQFGIPGPFTRHWLHYFIQNGINIHPAGRKIDEGHMPTEWFAAQIYRASEYDSQGPYWYKVIRFLWDMTNLFSTRQIYLYMAVFPRVKAEHSFTNTVSSST</sequence>
<dbReference type="Proteomes" id="UP000054324">
    <property type="component" value="Unassembled WGS sequence"/>
</dbReference>